<reference evidence="1" key="1">
    <citation type="submission" date="2021-12" db="EMBL/GenBank/DDBJ databases">
        <title>Enterovibrio ZSDZ35 sp. nov. and Enterovibrio ZSDZ42 sp. nov., isolated from coastal seawater in Qingdao.</title>
        <authorList>
            <person name="Zhang P."/>
        </authorList>
    </citation>
    <scope>NUCLEOTIDE SEQUENCE</scope>
    <source>
        <strain evidence="1">ZSDZ35</strain>
    </source>
</reference>
<dbReference type="RefSeq" id="WP_274143120.1">
    <property type="nucleotide sequence ID" value="NZ_JAJUBB010000010.1"/>
</dbReference>
<organism evidence="1 2">
    <name type="scientific">Enterovibrio qingdaonensis</name>
    <dbReference type="NCBI Taxonomy" id="2899818"/>
    <lineage>
        <taxon>Bacteria</taxon>
        <taxon>Pseudomonadati</taxon>
        <taxon>Pseudomonadota</taxon>
        <taxon>Gammaproteobacteria</taxon>
        <taxon>Vibrionales</taxon>
        <taxon>Vibrionaceae</taxon>
        <taxon>Enterovibrio</taxon>
    </lineage>
</organism>
<dbReference type="Proteomes" id="UP001149821">
    <property type="component" value="Unassembled WGS sequence"/>
</dbReference>
<dbReference type="Gene3D" id="3.40.50.2000">
    <property type="entry name" value="Glycogen Phosphorylase B"/>
    <property type="match status" value="1"/>
</dbReference>
<keyword evidence="1" id="KW-0328">Glycosyltransferase</keyword>
<dbReference type="Gene3D" id="3.40.50.11010">
    <property type="match status" value="1"/>
</dbReference>
<dbReference type="Pfam" id="PF13692">
    <property type="entry name" value="Glyco_trans_1_4"/>
    <property type="match status" value="1"/>
</dbReference>
<dbReference type="PANTHER" id="PTHR12526">
    <property type="entry name" value="GLYCOSYLTRANSFERASE"/>
    <property type="match status" value="1"/>
</dbReference>
<protein>
    <submittedName>
        <fullName evidence="1">Glycosyltransferase</fullName>
        <ecNumber evidence="1">2.4.-.-</ecNumber>
    </submittedName>
</protein>
<keyword evidence="2" id="KW-1185">Reference proteome</keyword>
<dbReference type="PANTHER" id="PTHR12526:SF630">
    <property type="entry name" value="GLYCOSYLTRANSFERASE"/>
    <property type="match status" value="1"/>
</dbReference>
<accession>A0ABT5QND4</accession>
<gene>
    <name evidence="1" type="ORF">LRP49_15030</name>
</gene>
<comment type="caution">
    <text evidence="1">The sequence shown here is derived from an EMBL/GenBank/DDBJ whole genome shotgun (WGS) entry which is preliminary data.</text>
</comment>
<evidence type="ECO:0000313" key="1">
    <source>
        <dbReference type="EMBL" id="MDD1782484.1"/>
    </source>
</evidence>
<dbReference type="EC" id="2.4.-.-" evidence="1"/>
<dbReference type="SUPFAM" id="SSF53756">
    <property type="entry name" value="UDP-Glycosyltransferase/glycogen phosphorylase"/>
    <property type="match status" value="1"/>
</dbReference>
<proteinExistence type="predicted"/>
<dbReference type="GO" id="GO:0016757">
    <property type="term" value="F:glycosyltransferase activity"/>
    <property type="evidence" value="ECO:0007669"/>
    <property type="project" value="UniProtKB-KW"/>
</dbReference>
<dbReference type="EMBL" id="JAJUBB010000010">
    <property type="protein sequence ID" value="MDD1782484.1"/>
    <property type="molecule type" value="Genomic_DNA"/>
</dbReference>
<name>A0ABT5QND4_9GAMM</name>
<keyword evidence="1" id="KW-0808">Transferase</keyword>
<sequence>MSNDTTIVLFSTADWNEPYWTNKQHTAQLLSKLGYSIVYVESIGLRAPKVGSAKDLKRIINRVATGMKTLIFGAEKKTNNLVVLSPLVVPNPKNHKVLKKLNDFLLNFLVKREIKKFSLGKLITWTYHPFILGLIGKIKSEKLIYHCVDDLSQVPGICESNFKKHEEKLLSLCDHVFVTTKSLEHRCSKLNDSVHYHSNVVDFDHFSKPSSSVNNLLDRVKNNVANKVVYHGVLSDFKVDFKLLFEVAKSCDDIDFYIIGQEREGQRNTDFLALQSLKNVHHLGYIPYSDLPDFLRYMDVGMLPTLLNEYTYSMFPMKYYEYVAAGLPVVSTALNFTEYTKNEALSVASSPEEFLNKILFHIGKGKLDPSTSRVIVGENTWMGRTKKMLSIIESKA</sequence>
<evidence type="ECO:0000313" key="2">
    <source>
        <dbReference type="Proteomes" id="UP001149821"/>
    </source>
</evidence>